<dbReference type="EMBL" id="FOBB01000005">
    <property type="protein sequence ID" value="SEM63050.1"/>
    <property type="molecule type" value="Genomic_DNA"/>
</dbReference>
<dbReference type="AlphaFoldDB" id="A0A1H7ZX46"/>
<dbReference type="Proteomes" id="UP000198984">
    <property type="component" value="Unassembled WGS sequence"/>
</dbReference>
<dbReference type="RefSeq" id="WP_089916595.1">
    <property type="nucleotide sequence ID" value="NZ_FOBB01000005.1"/>
</dbReference>
<evidence type="ECO:0000313" key="3">
    <source>
        <dbReference type="Proteomes" id="UP000198984"/>
    </source>
</evidence>
<proteinExistence type="predicted"/>
<dbReference type="STRING" id="573321.SAMN04488505_105237"/>
<organism evidence="2 3">
    <name type="scientific">Chitinophaga rupis</name>
    <dbReference type="NCBI Taxonomy" id="573321"/>
    <lineage>
        <taxon>Bacteria</taxon>
        <taxon>Pseudomonadati</taxon>
        <taxon>Bacteroidota</taxon>
        <taxon>Chitinophagia</taxon>
        <taxon>Chitinophagales</taxon>
        <taxon>Chitinophagaceae</taxon>
        <taxon>Chitinophaga</taxon>
    </lineage>
</organism>
<evidence type="ECO:0000313" key="2">
    <source>
        <dbReference type="EMBL" id="SEM63050.1"/>
    </source>
</evidence>
<accession>A0A1H7ZX46</accession>
<feature type="region of interest" description="Disordered" evidence="1">
    <location>
        <begin position="109"/>
        <end position="132"/>
    </location>
</feature>
<evidence type="ECO:0000256" key="1">
    <source>
        <dbReference type="SAM" id="MobiDB-lite"/>
    </source>
</evidence>
<sequence>MRTPIPQIEAKHSRLITPSVKGASRPAVPVSFNTAPVAQTVTSPLRPVQPFHANPPVQRTISEARDWVKVNSDKSGYPNGWSDMPRAPEIRAYIKGKKQGWQELEAELDGPKRAKKTTPKKTTGATTTTGGPSAAAINWQKRKQKLDDSVDIANDKILKASGALQAFFEKLTSLPANIRVKISKLADAVGVKLDREHSRLAFFSTSLLEYTKQELSTNKRTPEIQTAIVEDQNTQGLSVHISGNNSGANLLLQQQLGKKTLEKGYTDTIRPFHIKRKAAALEENVKKRKAEDVKRLKLDNNRRLSDYKKVKKKDEFVLKDGSGQPISRKQLRKNVAKALAVSSHKETKTGPQNRQRKGARHFVKKERNTKLKNVQVRVPSNSRDIHAESAILESLKNQADQIIVAVGGTKVACTACQAYYTKLKQEALLGDNTSFAWLSESSMNQLGFDADKVTEYLLEIKSILDSRINKLRFYEGKSGTFNDDDLTHETDLDTDSEDEAAMDDVSTTTSLLDKVDEAMDLIYE</sequence>
<gene>
    <name evidence="2" type="ORF">SAMN04488505_105237</name>
</gene>
<feature type="region of interest" description="Disordered" evidence="1">
    <location>
        <begin position="339"/>
        <end position="362"/>
    </location>
</feature>
<protein>
    <submittedName>
        <fullName evidence="2">Uncharacterized protein</fullName>
    </submittedName>
</protein>
<reference evidence="2 3" key="1">
    <citation type="submission" date="2016-10" db="EMBL/GenBank/DDBJ databases">
        <authorList>
            <person name="de Groot N.N."/>
        </authorList>
    </citation>
    <scope>NUCLEOTIDE SEQUENCE [LARGE SCALE GENOMIC DNA]</scope>
    <source>
        <strain evidence="2 3">DSM 21039</strain>
    </source>
</reference>
<feature type="compositionally biased region" description="Low complexity" evidence="1">
    <location>
        <begin position="120"/>
        <end position="132"/>
    </location>
</feature>
<keyword evidence="3" id="KW-1185">Reference proteome</keyword>
<name>A0A1H7ZX46_9BACT</name>